<dbReference type="OrthoDB" id="1938944at2759"/>
<dbReference type="PANTHER" id="PTHR31900">
    <property type="entry name" value="F-BOX/RNI SUPERFAMILY PROTEIN-RELATED"/>
    <property type="match status" value="1"/>
</dbReference>
<proteinExistence type="predicted"/>
<dbReference type="PANTHER" id="PTHR31900:SF30">
    <property type="entry name" value="SUPERFAMILY PROTEIN, PUTATIVE-RELATED"/>
    <property type="match status" value="1"/>
</dbReference>
<feature type="domain" description="FBD" evidence="1">
    <location>
        <begin position="215"/>
        <end position="243"/>
    </location>
</feature>
<sequence length="268" mass="30989">MGLPRLKYLCLRSITFMDEKPINDLISSCALLERLELIGCRFYYVKNLNISTPQLMILFIDTCLNDYSEFKIKLSAPKLRALRCRNYMTVEYSIENLSSLVVAWFEMKIGEDGKPDLFLNRKEEYGRRMIKLVGEICNARTITLTPWLLQFVAETPAALLRLPTQFHNLRHLKLFTFCTSASICLTIFLLKRSPCLNKLVLEITNEAELPSDSVLCCLKSVELRNFQGCENELNLLKFLLKKCIGLGEDDHHFYKMANPYGEKHVTIQ</sequence>
<evidence type="ECO:0000313" key="3">
    <source>
        <dbReference type="Proteomes" id="UP000655225"/>
    </source>
</evidence>
<accession>A0A835D5N1</accession>
<dbReference type="Pfam" id="PF08387">
    <property type="entry name" value="FBD"/>
    <property type="match status" value="1"/>
</dbReference>
<protein>
    <recommendedName>
        <fullName evidence="1">FBD domain-containing protein</fullName>
    </recommendedName>
</protein>
<dbReference type="InterPro" id="IPR006566">
    <property type="entry name" value="FBD"/>
</dbReference>
<dbReference type="OMA" id="ENWKLHD"/>
<keyword evidence="3" id="KW-1185">Reference proteome</keyword>
<evidence type="ECO:0000313" key="2">
    <source>
        <dbReference type="EMBL" id="KAF8391423.1"/>
    </source>
</evidence>
<name>A0A835D5N1_TETSI</name>
<evidence type="ECO:0000259" key="1">
    <source>
        <dbReference type="Pfam" id="PF08387"/>
    </source>
</evidence>
<dbReference type="InterPro" id="IPR050232">
    <property type="entry name" value="FBL13/AtMIF1-like"/>
</dbReference>
<organism evidence="2 3">
    <name type="scientific">Tetracentron sinense</name>
    <name type="common">Spur-leaf</name>
    <dbReference type="NCBI Taxonomy" id="13715"/>
    <lineage>
        <taxon>Eukaryota</taxon>
        <taxon>Viridiplantae</taxon>
        <taxon>Streptophyta</taxon>
        <taxon>Embryophyta</taxon>
        <taxon>Tracheophyta</taxon>
        <taxon>Spermatophyta</taxon>
        <taxon>Magnoliopsida</taxon>
        <taxon>Trochodendrales</taxon>
        <taxon>Trochodendraceae</taxon>
        <taxon>Tetracentron</taxon>
    </lineage>
</organism>
<dbReference type="AlphaFoldDB" id="A0A835D5N1"/>
<dbReference type="Proteomes" id="UP000655225">
    <property type="component" value="Unassembled WGS sequence"/>
</dbReference>
<gene>
    <name evidence="2" type="ORF">HHK36_023728</name>
</gene>
<comment type="caution">
    <text evidence="2">The sequence shown here is derived from an EMBL/GenBank/DDBJ whole genome shotgun (WGS) entry which is preliminary data.</text>
</comment>
<dbReference type="SUPFAM" id="SSF52047">
    <property type="entry name" value="RNI-like"/>
    <property type="match status" value="1"/>
</dbReference>
<dbReference type="EMBL" id="JABCRI010000017">
    <property type="protein sequence ID" value="KAF8391423.1"/>
    <property type="molecule type" value="Genomic_DNA"/>
</dbReference>
<reference evidence="2 3" key="1">
    <citation type="submission" date="2020-04" db="EMBL/GenBank/DDBJ databases">
        <title>Plant Genome Project.</title>
        <authorList>
            <person name="Zhang R.-G."/>
        </authorList>
    </citation>
    <scope>NUCLEOTIDE SEQUENCE [LARGE SCALE GENOMIC DNA]</scope>
    <source>
        <strain evidence="2">YNK0</strain>
        <tissue evidence="2">Leaf</tissue>
    </source>
</reference>